<dbReference type="InterPro" id="IPR002104">
    <property type="entry name" value="Integrase_catalytic"/>
</dbReference>
<keyword evidence="3" id="KW-0238">DNA-binding</keyword>
<name>A0A1X4JJ49_9LACO</name>
<dbReference type="InterPro" id="IPR010998">
    <property type="entry name" value="Integrase_recombinase_N"/>
</dbReference>
<dbReference type="EMBL" id="NDXJ01000015">
    <property type="protein sequence ID" value="OSP88814.1"/>
    <property type="molecule type" value="Genomic_DNA"/>
</dbReference>
<dbReference type="Proteomes" id="UP000193588">
    <property type="component" value="Unassembled WGS sequence"/>
</dbReference>
<dbReference type="GO" id="GO:0015074">
    <property type="term" value="P:DNA integration"/>
    <property type="evidence" value="ECO:0007669"/>
    <property type="project" value="UniProtKB-KW"/>
</dbReference>
<dbReference type="Pfam" id="PF14657">
    <property type="entry name" value="Arm-DNA-bind_4"/>
    <property type="match status" value="1"/>
</dbReference>
<dbReference type="CDD" id="cd01189">
    <property type="entry name" value="INT_ICEBs1_C_like"/>
    <property type="match status" value="1"/>
</dbReference>
<evidence type="ECO:0000256" key="2">
    <source>
        <dbReference type="ARBA" id="ARBA00022908"/>
    </source>
</evidence>
<evidence type="ECO:0000256" key="3">
    <source>
        <dbReference type="ARBA" id="ARBA00023125"/>
    </source>
</evidence>
<evidence type="ECO:0000259" key="5">
    <source>
        <dbReference type="PROSITE" id="PS51898"/>
    </source>
</evidence>
<reference evidence="6 7" key="1">
    <citation type="submission" date="2017-04" db="EMBL/GenBank/DDBJ databases">
        <title>The genome sequence of Weissella cibaria isolated from wild Drosophila.</title>
        <authorList>
            <person name="Ricks N.J."/>
            <person name="Carroll C."/>
            <person name="Walters A."/>
            <person name="Newell P.D."/>
            <person name="Chaston J.M."/>
        </authorList>
    </citation>
    <scope>NUCLEOTIDE SEQUENCE [LARGE SCALE GENOMIC DNA]</scope>
    <source>
        <strain evidence="6 7">DmW_103</strain>
    </source>
</reference>
<dbReference type="Gene3D" id="1.10.443.10">
    <property type="entry name" value="Intergrase catalytic core"/>
    <property type="match status" value="1"/>
</dbReference>
<dbReference type="Gene3D" id="1.10.150.130">
    <property type="match status" value="1"/>
</dbReference>
<dbReference type="Pfam" id="PF14659">
    <property type="entry name" value="Phage_int_SAM_3"/>
    <property type="match status" value="1"/>
</dbReference>
<accession>A0A1X4JJ49</accession>
<dbReference type="GO" id="GO:0003677">
    <property type="term" value="F:DNA binding"/>
    <property type="evidence" value="ECO:0007669"/>
    <property type="project" value="UniProtKB-KW"/>
</dbReference>
<comment type="caution">
    <text evidence="6">The sequence shown here is derived from an EMBL/GenBank/DDBJ whole genome shotgun (WGS) entry which is preliminary data.</text>
</comment>
<dbReference type="PANTHER" id="PTHR30349:SF64">
    <property type="entry name" value="PROPHAGE INTEGRASE INTD-RELATED"/>
    <property type="match status" value="1"/>
</dbReference>
<dbReference type="AlphaFoldDB" id="A0A1X4JJ49"/>
<dbReference type="InterPro" id="IPR013762">
    <property type="entry name" value="Integrase-like_cat_sf"/>
</dbReference>
<evidence type="ECO:0000256" key="1">
    <source>
        <dbReference type="ARBA" id="ARBA00008857"/>
    </source>
</evidence>
<dbReference type="PROSITE" id="PS51898">
    <property type="entry name" value="TYR_RECOMBINASE"/>
    <property type="match status" value="1"/>
</dbReference>
<proteinExistence type="inferred from homology"/>
<feature type="domain" description="Tyr recombinase" evidence="5">
    <location>
        <begin position="164"/>
        <end position="351"/>
    </location>
</feature>
<sequence>MASIQKRPNGRWRAVVSTRDIHGNRQQKSKIFDLKKEAVEWVASIESKTTQGFSLTGGDVSFMDFMKFWSETYKKPKLRKSSFIRMTYEIKSLEPYFGKMQLNKLTADFMQQAINKYGENYSYNSCKHVTRMVKEALRSALGDGRIHRDFFSNIEIPGHAARQQESTWLSATEFEKLRDYLYDMPYGLLQEHNMAILVSLETGARIGEVMALTPKALDVEKLTLSIHQSYSAVGDEVTPTKTKASNRVVQISKRLALALNEYFEYHSNQELFAKSPRSAAQHVFRTLDKHTIELGIVRVKVHELRHSHLSYLLYKDVPIEYVSKRAGHSNIATTMSIYAHMLHEREQAENNRIDSLFE</sequence>
<comment type="similarity">
    <text evidence="1">Belongs to the 'phage' integrase family.</text>
</comment>
<organism evidence="6 7">
    <name type="scientific">Weissella cibaria</name>
    <dbReference type="NCBI Taxonomy" id="137591"/>
    <lineage>
        <taxon>Bacteria</taxon>
        <taxon>Bacillati</taxon>
        <taxon>Bacillota</taxon>
        <taxon>Bacilli</taxon>
        <taxon>Lactobacillales</taxon>
        <taxon>Lactobacillaceae</taxon>
        <taxon>Weissella</taxon>
    </lineage>
</organism>
<dbReference type="InterPro" id="IPR011010">
    <property type="entry name" value="DNA_brk_join_enz"/>
</dbReference>
<dbReference type="RefSeq" id="WP_085639610.1">
    <property type="nucleotide sequence ID" value="NZ_NDXJ01000015.1"/>
</dbReference>
<dbReference type="SUPFAM" id="SSF56349">
    <property type="entry name" value="DNA breaking-rejoining enzymes"/>
    <property type="match status" value="1"/>
</dbReference>
<dbReference type="Pfam" id="PF00589">
    <property type="entry name" value="Phage_integrase"/>
    <property type="match status" value="1"/>
</dbReference>
<keyword evidence="4" id="KW-0233">DNA recombination</keyword>
<keyword evidence="2" id="KW-0229">DNA integration</keyword>
<dbReference type="InterPro" id="IPR028259">
    <property type="entry name" value="AP2-like_int_N"/>
</dbReference>
<gene>
    <name evidence="6" type="ORF">B9D04_09485</name>
</gene>
<dbReference type="GO" id="GO:0006310">
    <property type="term" value="P:DNA recombination"/>
    <property type="evidence" value="ECO:0007669"/>
    <property type="project" value="UniProtKB-KW"/>
</dbReference>
<evidence type="ECO:0000313" key="6">
    <source>
        <dbReference type="EMBL" id="OSP88814.1"/>
    </source>
</evidence>
<dbReference type="PANTHER" id="PTHR30349">
    <property type="entry name" value="PHAGE INTEGRASE-RELATED"/>
    <property type="match status" value="1"/>
</dbReference>
<evidence type="ECO:0000256" key="4">
    <source>
        <dbReference type="ARBA" id="ARBA00023172"/>
    </source>
</evidence>
<protein>
    <recommendedName>
        <fullName evidence="5">Tyr recombinase domain-containing protein</fullName>
    </recommendedName>
</protein>
<evidence type="ECO:0000313" key="7">
    <source>
        <dbReference type="Proteomes" id="UP000193588"/>
    </source>
</evidence>
<dbReference type="InterPro" id="IPR050090">
    <property type="entry name" value="Tyrosine_recombinase_XerCD"/>
</dbReference>
<dbReference type="InterPro" id="IPR004107">
    <property type="entry name" value="Integrase_SAM-like_N"/>
</dbReference>